<dbReference type="InterPro" id="IPR013656">
    <property type="entry name" value="PAS_4"/>
</dbReference>
<keyword evidence="4" id="KW-0597">Phosphoprotein</keyword>
<dbReference type="PANTHER" id="PTHR41523:SF8">
    <property type="entry name" value="ETHYLENE RESPONSE SENSOR PROTEIN"/>
    <property type="match status" value="1"/>
</dbReference>
<keyword evidence="14" id="KW-0843">Virulence</keyword>
<evidence type="ECO:0000256" key="5">
    <source>
        <dbReference type="ARBA" id="ARBA00022606"/>
    </source>
</evidence>
<dbReference type="InterPro" id="IPR011102">
    <property type="entry name" value="Sig_transdc_His_kinase_HWE"/>
</dbReference>
<keyword evidence="12" id="KW-0067">ATP-binding</keyword>
<dbReference type="InterPro" id="IPR000014">
    <property type="entry name" value="PAS"/>
</dbReference>
<keyword evidence="5" id="KW-0716">Sensory transduction</keyword>
<keyword evidence="20" id="KW-1185">Reference proteome</keyword>
<evidence type="ECO:0000256" key="10">
    <source>
        <dbReference type="ARBA" id="ARBA00022741"/>
    </source>
</evidence>
<evidence type="ECO:0000256" key="4">
    <source>
        <dbReference type="ARBA" id="ARBA00022553"/>
    </source>
</evidence>
<evidence type="ECO:0000313" key="20">
    <source>
        <dbReference type="Proteomes" id="UP000660885"/>
    </source>
</evidence>
<evidence type="ECO:0000259" key="18">
    <source>
        <dbReference type="PROSITE" id="PS50113"/>
    </source>
</evidence>
<dbReference type="SMART" id="SM00911">
    <property type="entry name" value="HWE_HK"/>
    <property type="match status" value="1"/>
</dbReference>
<dbReference type="InterPro" id="IPR036890">
    <property type="entry name" value="HATPase_C_sf"/>
</dbReference>
<evidence type="ECO:0000256" key="11">
    <source>
        <dbReference type="ARBA" id="ARBA00022777"/>
    </source>
</evidence>
<evidence type="ECO:0000256" key="1">
    <source>
        <dbReference type="ARBA" id="ARBA00000085"/>
    </source>
</evidence>
<feature type="domain" description="PAC" evidence="18">
    <location>
        <begin position="434"/>
        <end position="486"/>
    </location>
</feature>
<accession>A0ABS1U6C2</accession>
<keyword evidence="9" id="KW-0677">Repeat</keyword>
<dbReference type="EC" id="2.7.13.3" evidence="2"/>
<dbReference type="SUPFAM" id="SSF55785">
    <property type="entry name" value="PYP-like sensor domain (PAS domain)"/>
    <property type="match status" value="4"/>
</dbReference>
<dbReference type="Pfam" id="PF07536">
    <property type="entry name" value="HWE_HK"/>
    <property type="match status" value="1"/>
</dbReference>
<protein>
    <recommendedName>
        <fullName evidence="2">histidine kinase</fullName>
        <ecNumber evidence="2">2.7.13.3</ecNumber>
    </recommendedName>
</protein>
<dbReference type="SMART" id="SM00086">
    <property type="entry name" value="PAC"/>
    <property type="match status" value="3"/>
</dbReference>
<dbReference type="CDD" id="cd00130">
    <property type="entry name" value="PAS"/>
    <property type="match status" value="2"/>
</dbReference>
<dbReference type="SMART" id="SM00091">
    <property type="entry name" value="PAS"/>
    <property type="match status" value="4"/>
</dbReference>
<evidence type="ECO:0000256" key="7">
    <source>
        <dbReference type="ARBA" id="ARBA00022643"/>
    </source>
</evidence>
<dbReference type="Proteomes" id="UP000660885">
    <property type="component" value="Unassembled WGS sequence"/>
</dbReference>
<dbReference type="NCBIfam" id="TIGR00229">
    <property type="entry name" value="sensory_box"/>
    <property type="match status" value="1"/>
</dbReference>
<dbReference type="PROSITE" id="PS50113">
    <property type="entry name" value="PAC"/>
    <property type="match status" value="3"/>
</dbReference>
<reference evidence="19 20" key="1">
    <citation type="submission" date="2021-01" db="EMBL/GenBank/DDBJ databases">
        <title>Belnapia mucosa sp. nov. and Belnapia arida sp. nov., isolated from the Tabernas Desert (Almeria, Spain).</title>
        <authorList>
            <person name="Molina-Menor E."/>
            <person name="Vidal-Verdu A."/>
            <person name="Calonge A."/>
            <person name="Satari L."/>
            <person name="Pereto J."/>
            <person name="Porcar M."/>
        </authorList>
    </citation>
    <scope>NUCLEOTIDE SEQUENCE [LARGE SCALE GENOMIC DNA]</scope>
    <source>
        <strain evidence="19 20">T18</strain>
    </source>
</reference>
<dbReference type="Pfam" id="PF08447">
    <property type="entry name" value="PAS_3"/>
    <property type="match status" value="1"/>
</dbReference>
<evidence type="ECO:0000256" key="2">
    <source>
        <dbReference type="ARBA" id="ARBA00012438"/>
    </source>
</evidence>
<feature type="domain" description="PAS" evidence="17">
    <location>
        <begin position="101"/>
        <end position="148"/>
    </location>
</feature>
<dbReference type="EMBL" id="JAETWB010000011">
    <property type="protein sequence ID" value="MBL6080203.1"/>
    <property type="molecule type" value="Genomic_DNA"/>
</dbReference>
<dbReference type="SUPFAM" id="SSF55874">
    <property type="entry name" value="ATPase domain of HSP90 chaperone/DNA topoisomerase II/histidine kinase"/>
    <property type="match status" value="1"/>
</dbReference>
<proteinExistence type="predicted"/>
<evidence type="ECO:0000256" key="16">
    <source>
        <dbReference type="SAM" id="MobiDB-lite"/>
    </source>
</evidence>
<keyword evidence="13" id="KW-0157">Chromophore</keyword>
<dbReference type="InterPro" id="IPR013655">
    <property type="entry name" value="PAS_fold_3"/>
</dbReference>
<evidence type="ECO:0000256" key="12">
    <source>
        <dbReference type="ARBA" id="ARBA00022840"/>
    </source>
</evidence>
<evidence type="ECO:0000256" key="8">
    <source>
        <dbReference type="ARBA" id="ARBA00022679"/>
    </source>
</evidence>
<dbReference type="InterPro" id="IPR000700">
    <property type="entry name" value="PAS-assoc_C"/>
</dbReference>
<comment type="catalytic activity">
    <reaction evidence="1">
        <text>ATP + protein L-histidine = ADP + protein N-phospho-L-histidine.</text>
        <dbReference type="EC" id="2.7.13.3"/>
    </reaction>
</comment>
<dbReference type="InterPro" id="IPR035965">
    <property type="entry name" value="PAS-like_dom_sf"/>
</dbReference>
<feature type="region of interest" description="Disordered" evidence="16">
    <location>
        <begin position="680"/>
        <end position="708"/>
    </location>
</feature>
<keyword evidence="7" id="KW-0288">FMN</keyword>
<evidence type="ECO:0000256" key="13">
    <source>
        <dbReference type="ARBA" id="ARBA00022991"/>
    </source>
</evidence>
<evidence type="ECO:0000259" key="17">
    <source>
        <dbReference type="PROSITE" id="PS50112"/>
    </source>
</evidence>
<dbReference type="PROSITE" id="PS50112">
    <property type="entry name" value="PAS"/>
    <property type="match status" value="1"/>
</dbReference>
<feature type="domain" description="PAC" evidence="18">
    <location>
        <begin position="174"/>
        <end position="226"/>
    </location>
</feature>
<keyword evidence="6" id="KW-0285">Flavoprotein</keyword>
<comment type="caution">
    <text evidence="19">The sequence shown here is derived from an EMBL/GenBank/DDBJ whole genome shotgun (WGS) entry which is preliminary data.</text>
</comment>
<keyword evidence="10" id="KW-0547">Nucleotide-binding</keyword>
<evidence type="ECO:0000313" key="19">
    <source>
        <dbReference type="EMBL" id="MBL6080203.1"/>
    </source>
</evidence>
<evidence type="ECO:0000256" key="3">
    <source>
        <dbReference type="ARBA" id="ARBA00022543"/>
    </source>
</evidence>
<dbReference type="PANTHER" id="PTHR41523">
    <property type="entry name" value="TWO-COMPONENT SYSTEM SENSOR PROTEIN"/>
    <property type="match status" value="1"/>
</dbReference>
<dbReference type="Pfam" id="PF08448">
    <property type="entry name" value="PAS_4"/>
    <property type="match status" value="2"/>
</dbReference>
<dbReference type="Gene3D" id="3.30.450.20">
    <property type="entry name" value="PAS domain"/>
    <property type="match status" value="4"/>
</dbReference>
<gene>
    <name evidence="19" type="ORF">JMJ56_19480</name>
</gene>
<keyword evidence="3" id="KW-0600">Photoreceptor protein</keyword>
<keyword evidence="11" id="KW-0418">Kinase</keyword>
<keyword evidence="8" id="KW-0808">Transferase</keyword>
<dbReference type="Gene3D" id="2.10.70.100">
    <property type="match status" value="2"/>
</dbReference>
<dbReference type="Gene3D" id="3.30.565.10">
    <property type="entry name" value="Histidine kinase-like ATPase, C-terminal domain"/>
    <property type="match status" value="1"/>
</dbReference>
<keyword evidence="15" id="KW-0675">Receptor</keyword>
<organism evidence="19 20">
    <name type="scientific">Belnapia arida</name>
    <dbReference type="NCBI Taxonomy" id="2804533"/>
    <lineage>
        <taxon>Bacteria</taxon>
        <taxon>Pseudomonadati</taxon>
        <taxon>Pseudomonadota</taxon>
        <taxon>Alphaproteobacteria</taxon>
        <taxon>Acetobacterales</taxon>
        <taxon>Roseomonadaceae</taxon>
        <taxon>Belnapia</taxon>
    </lineage>
</organism>
<evidence type="ECO:0000256" key="6">
    <source>
        <dbReference type="ARBA" id="ARBA00022630"/>
    </source>
</evidence>
<sequence length="708" mass="77328">MDHDFRFLACDEAAAAYLGQPADRLLGQSIWDAFPATARPPLGPVLRRAMADRRPVRFEMAGTIRPDRWVEFTLFPIAEGLGIAFRDRTAVHRATESLQASEERLRDLLSTLDLGNSMARDMDGTITFWSEGCARLYGWTTAEALGRSAHHLLGTEFPRPVAEVAAALERNGEWTGDLHQVARDGRKLVVAARKVLRRDSAGRPVAVLEALADVTAQRAAEAALAESEARLALAIAAAEIGIWDWTSSAARLVCTAEVLAICGLDSSTEVTFALARQMVHPGDRRRVVRALREARDPARRAQLDLACRIRRPDGTVRQVAIQGEPLFSERPAGAFAIRVVGTLRDVTERWQWQEERFDSEARLRLALGAGRMAVWDADLRQGKVTGSTELPRLLGFPDGPLPDIETIRARFAPGERERLRKMGLVALAGGEQFLEAEFRYLRPQSAACWLMLRTEFTLDASGRAVRAIGVVLDITERKQAEERQTLLAREVDHRAKNALAVVQAALRLTPKDDPASYMRAVEGRVAALARAQTLLARGRWTGAELRALLEDELAPFLAEGASAPRARLDGPPVMLWPAATQALSMAIHELATNAVKHGALGRPGGTVTVQWQVEPAGPPILRLEWRESGGPLVPGSPSRRGFGTRVLDGTVRAQLGGKVRQGWSAEGIRVEMDIPLSGGITPPMPESAAVSPAKPLPPKHMPDFPRTA</sequence>
<feature type="domain" description="PAC" evidence="18">
    <location>
        <begin position="303"/>
        <end position="358"/>
    </location>
</feature>
<name>A0ABS1U6C2_9PROT</name>
<dbReference type="InterPro" id="IPR001610">
    <property type="entry name" value="PAC"/>
</dbReference>
<evidence type="ECO:0000256" key="9">
    <source>
        <dbReference type="ARBA" id="ARBA00022737"/>
    </source>
</evidence>
<evidence type="ECO:0000256" key="15">
    <source>
        <dbReference type="ARBA" id="ARBA00023170"/>
    </source>
</evidence>
<evidence type="ECO:0000256" key="14">
    <source>
        <dbReference type="ARBA" id="ARBA00023026"/>
    </source>
</evidence>